<keyword evidence="10" id="KW-1185">Reference proteome</keyword>
<evidence type="ECO:0000256" key="2">
    <source>
        <dbReference type="ARBA" id="ARBA00022670"/>
    </source>
</evidence>
<evidence type="ECO:0000256" key="4">
    <source>
        <dbReference type="ARBA" id="ARBA00022825"/>
    </source>
</evidence>
<dbReference type="InterPro" id="IPR000209">
    <property type="entry name" value="Peptidase_S8/S53_dom"/>
</dbReference>
<dbReference type="Gene3D" id="3.40.50.200">
    <property type="entry name" value="Peptidase S8/S53 domain"/>
    <property type="match status" value="1"/>
</dbReference>
<evidence type="ECO:0000256" key="5">
    <source>
        <dbReference type="PROSITE-ProRule" id="PRU01240"/>
    </source>
</evidence>
<keyword evidence="4 5" id="KW-0720">Serine protease</keyword>
<dbReference type="PROSITE" id="PS00138">
    <property type="entry name" value="SUBTILASE_SER"/>
    <property type="match status" value="1"/>
</dbReference>
<feature type="chain" id="PRO_5046359483" evidence="7">
    <location>
        <begin position="25"/>
        <end position="1084"/>
    </location>
</feature>
<evidence type="ECO:0000256" key="6">
    <source>
        <dbReference type="SAM" id="MobiDB-lite"/>
    </source>
</evidence>
<dbReference type="InterPro" id="IPR023828">
    <property type="entry name" value="Peptidase_S8_Ser-AS"/>
</dbReference>
<dbReference type="InterPro" id="IPR050131">
    <property type="entry name" value="Peptidase_S8_subtilisin-like"/>
</dbReference>
<organism evidence="9 10">
    <name type="scientific">Hamadaea flava</name>
    <dbReference type="NCBI Taxonomy" id="1742688"/>
    <lineage>
        <taxon>Bacteria</taxon>
        <taxon>Bacillati</taxon>
        <taxon>Actinomycetota</taxon>
        <taxon>Actinomycetes</taxon>
        <taxon>Micromonosporales</taxon>
        <taxon>Micromonosporaceae</taxon>
        <taxon>Hamadaea</taxon>
    </lineage>
</organism>
<comment type="similarity">
    <text evidence="1 5">Belongs to the peptidase S8 family.</text>
</comment>
<dbReference type="Proteomes" id="UP001595816">
    <property type="component" value="Unassembled WGS sequence"/>
</dbReference>
<feature type="active site" description="Charge relay system" evidence="5">
    <location>
        <position position="260"/>
    </location>
</feature>
<name>A0ABV8LYK7_9ACTN</name>
<evidence type="ECO:0000313" key="9">
    <source>
        <dbReference type="EMBL" id="MFC4136151.1"/>
    </source>
</evidence>
<accession>A0ABV8LYK7</accession>
<evidence type="ECO:0000256" key="1">
    <source>
        <dbReference type="ARBA" id="ARBA00011073"/>
    </source>
</evidence>
<dbReference type="Pfam" id="PF00082">
    <property type="entry name" value="Peptidase_S8"/>
    <property type="match status" value="1"/>
</dbReference>
<feature type="region of interest" description="Disordered" evidence="6">
    <location>
        <begin position="793"/>
        <end position="816"/>
    </location>
</feature>
<dbReference type="PANTHER" id="PTHR43806">
    <property type="entry name" value="PEPTIDASE S8"/>
    <property type="match status" value="1"/>
</dbReference>
<dbReference type="RefSeq" id="WP_253751489.1">
    <property type="nucleotide sequence ID" value="NZ_JAMZDZ010000001.1"/>
</dbReference>
<evidence type="ECO:0000256" key="7">
    <source>
        <dbReference type="SAM" id="SignalP"/>
    </source>
</evidence>
<dbReference type="InterPro" id="IPR036852">
    <property type="entry name" value="Peptidase_S8/S53_dom_sf"/>
</dbReference>
<dbReference type="InterPro" id="IPR015500">
    <property type="entry name" value="Peptidase_S8_subtilisin-rel"/>
</dbReference>
<sequence>MRQRTRTAAALLTALTLAVGPVPAATAAATATAAAQPIPSTGDTITVTLITGDTVTIATGPGGIAAAEPHTGPGRDDITFTTRSDGPGDITVIPSDALTLVAAGRLDERLFDVDRLVAYGYTGESDLPLIVEQTSSAGVATLARELPAAKVTKHLPKLRMNTMRAAKAQRKDLWRQLVNGDRLQPGLDRVWLDGQTRISLDQSVPQIGAPDAWKAGYTGAGVTVAMLDSGYDSDHPMLAGRVALAQDFTGVGSAEDDHGHGTHVLSTIGGATDGNLRGVAPEARLVVGKICTAGGSCPDSATLAGMEWAVTTAGAKIVSMSIGGPDEAGDDPLEYAINELSAQTGALFVVAAGNSGENGLNTVESPGTADAALSVGAVGRDDSLAYFSSRGARLGDNAVKPEITAPGVGIVAAKLGGGSVAMSGTSMATPHVSGAAALLAQQHPQWNGQQLKSALMGAAKPKDGLTAYHQGTGRVDLTRAVSQQVTVTPANLSAVAGWSREPGAEKSHQLTYRNDGDVATSLKLTVGTPSSPGGQVGNTALFTLDRDTIDVPAHGTASVAVTVHDVMPRGTQAAILTAASADGTVSVRSILADDTPVPSWKVSATVLDRNGAPARGTVELVDRYNARNYYLNLVNGVAMTTVPEGEYYAAQNINTTTPRSGSLVIVPVTVSADTAITLDARAANPVDVQLHDPQAEGVALVASVTVPFGDGTRAYSSVAGRAADFGTVYVAPMTDPRAGYRAYATFAQRGATSANPSPYFYEIIDERAGGVPADLTYETGRERLAKVTVDYRGQGAESTGDSGTTPAGSAHPTITFDQPVMFPSRVEHYRTPGAWNDRIRVAGRMSLQIPPRVYGPGQDNRLVWNSGVVGPNMTLDAFARQGDNMGLHSSNVVQWFIGGNDGEYGTDWGAEGTLDLSRDGQLIKRWNAVGMAQSGTRVPTDPGVYSLHGSVTRSRPYAGLSTKLDVEWTFPSASSADLVVIPLIGVHADVKGLDLNNAAQANSTSQITLTLQRSQSAAPSPTTLTSLEVSFDDGVTWQPVDVDGGTAKIKNPAGDGYASLRATAHDEAGNTVRQTIIRAYGVRA</sequence>
<dbReference type="PRINTS" id="PR00723">
    <property type="entry name" value="SUBTILISIN"/>
</dbReference>
<keyword evidence="2 5" id="KW-0645">Protease</keyword>
<keyword evidence="7" id="KW-0732">Signal</keyword>
<comment type="caution">
    <text evidence="9">The sequence shown here is derived from an EMBL/GenBank/DDBJ whole genome shotgun (WGS) entry which is preliminary data.</text>
</comment>
<protein>
    <submittedName>
        <fullName evidence="9">S8 family serine peptidase</fullName>
    </submittedName>
</protein>
<dbReference type="SUPFAM" id="SSF52743">
    <property type="entry name" value="Subtilisin-like"/>
    <property type="match status" value="1"/>
</dbReference>
<feature type="active site" description="Charge relay system" evidence="5">
    <location>
        <position position="426"/>
    </location>
</feature>
<feature type="signal peptide" evidence="7">
    <location>
        <begin position="1"/>
        <end position="24"/>
    </location>
</feature>
<evidence type="ECO:0000313" key="10">
    <source>
        <dbReference type="Proteomes" id="UP001595816"/>
    </source>
</evidence>
<reference evidence="10" key="1">
    <citation type="journal article" date="2019" name="Int. J. Syst. Evol. Microbiol.">
        <title>The Global Catalogue of Microorganisms (GCM) 10K type strain sequencing project: providing services to taxonomists for standard genome sequencing and annotation.</title>
        <authorList>
            <consortium name="The Broad Institute Genomics Platform"/>
            <consortium name="The Broad Institute Genome Sequencing Center for Infectious Disease"/>
            <person name="Wu L."/>
            <person name="Ma J."/>
        </authorList>
    </citation>
    <scope>NUCLEOTIDE SEQUENCE [LARGE SCALE GENOMIC DNA]</scope>
    <source>
        <strain evidence="10">CGMCC 4.7289</strain>
    </source>
</reference>
<feature type="active site" description="Charge relay system" evidence="5">
    <location>
        <position position="228"/>
    </location>
</feature>
<gene>
    <name evidence="9" type="ORF">ACFOZ4_36555</name>
</gene>
<feature type="domain" description="Peptidase S8/S53" evidence="8">
    <location>
        <begin position="219"/>
        <end position="473"/>
    </location>
</feature>
<dbReference type="PROSITE" id="PS51892">
    <property type="entry name" value="SUBTILASE"/>
    <property type="match status" value="1"/>
</dbReference>
<evidence type="ECO:0000259" key="8">
    <source>
        <dbReference type="Pfam" id="PF00082"/>
    </source>
</evidence>
<dbReference type="EMBL" id="JBHSAY010000029">
    <property type="protein sequence ID" value="MFC4136151.1"/>
    <property type="molecule type" value="Genomic_DNA"/>
</dbReference>
<keyword evidence="3 5" id="KW-0378">Hydrolase</keyword>
<proteinExistence type="inferred from homology"/>
<evidence type="ECO:0000256" key="3">
    <source>
        <dbReference type="ARBA" id="ARBA00022801"/>
    </source>
</evidence>
<dbReference type="PANTHER" id="PTHR43806:SF11">
    <property type="entry name" value="CEREVISIN-RELATED"/>
    <property type="match status" value="1"/>
</dbReference>
<feature type="compositionally biased region" description="Polar residues" evidence="6">
    <location>
        <begin position="796"/>
        <end position="807"/>
    </location>
</feature>